<accession>A0AAW0YXG8</accession>
<dbReference type="EMBL" id="JBCAWK010000012">
    <property type="protein sequence ID" value="KAK8845283.1"/>
    <property type="molecule type" value="Genomic_DNA"/>
</dbReference>
<gene>
    <name evidence="8" type="ORF">IAR55_005996</name>
</gene>
<feature type="transmembrane region" description="Helical" evidence="6">
    <location>
        <begin position="61"/>
        <end position="78"/>
    </location>
</feature>
<dbReference type="RefSeq" id="XP_066800091.1">
    <property type="nucleotide sequence ID" value="XM_066949083.1"/>
</dbReference>
<dbReference type="Gene3D" id="1.20.1250.20">
    <property type="entry name" value="MFS general substrate transporter like domains"/>
    <property type="match status" value="2"/>
</dbReference>
<feature type="domain" description="Major facilitator superfamily (MFS) profile" evidence="7">
    <location>
        <begin position="65"/>
        <end position="472"/>
    </location>
</feature>
<feature type="transmembrane region" description="Helical" evidence="6">
    <location>
        <begin position="425"/>
        <end position="444"/>
    </location>
</feature>
<dbReference type="SUPFAM" id="SSF103473">
    <property type="entry name" value="MFS general substrate transporter"/>
    <property type="match status" value="1"/>
</dbReference>
<keyword evidence="4 6" id="KW-1133">Transmembrane helix</keyword>
<sequence length="509" mass="56730">MSYPELDREESIKYKTEEQVGIIEAVAPDFAGDNGDYNFTAEQVAAYQLDPVLSAKVVRAYDIRILPIAMIMYLFSALDRGNVSNAKSDHMDRDLGFVGNQWNIMLTVFFIPYCCMAYPGTFMSKKFGPYTMLPIYMFGWGTMAMINAAVKNFAQCLVVRLLLGCFEGCFGASLIMYLACFYTRAELGKRMAAWYSMVAVSGAFSGLLSYGLFQVNSSLKGWQLLFLIEGALTICVALLSWWILPVYATHAKFLNPVEKTAGVMRLLKDSTTQVNADFSWKEYIRPAAEWETWVWGLYCLIYGVANATAAVFLTQIIGRWHFSVVKTNLYTVAPYCCAVIVMWILVISSDYHRERTIHVMVANGLVVIGCILLACLPVSSIGPGYFATFLITSGSFIPSVLFQSFVQNNTTRENSRAFRSSVMNFGSNAGGIVSANIFLSQFAPKYVTPLIISAAIAALGIALLIGLRTYMVLDNRRRNREQGVNWTSKDVPTAALKDGPANPMYRHFY</sequence>
<keyword evidence="2" id="KW-0813">Transport</keyword>
<dbReference type="PROSITE" id="PS50850">
    <property type="entry name" value="MFS"/>
    <property type="match status" value="1"/>
</dbReference>
<feature type="transmembrane region" description="Helical" evidence="6">
    <location>
        <begin position="161"/>
        <end position="180"/>
    </location>
</feature>
<feature type="transmembrane region" description="Helical" evidence="6">
    <location>
        <begin position="450"/>
        <end position="470"/>
    </location>
</feature>
<comment type="subcellular location">
    <subcellularLocation>
        <location evidence="1">Membrane</location>
        <topology evidence="1">Multi-pass membrane protein</topology>
    </subcellularLocation>
</comment>
<reference evidence="8 9" key="1">
    <citation type="journal article" date="2024" name="bioRxiv">
        <title>Comparative genomics of Cryptococcus and Kwoniella reveals pathogenesis evolution and contrasting karyotype dynamics via intercentromeric recombination or chromosome fusion.</title>
        <authorList>
            <person name="Coelho M.A."/>
            <person name="David-Palma M."/>
            <person name="Shea T."/>
            <person name="Bowers K."/>
            <person name="McGinley-Smith S."/>
            <person name="Mohammad A.W."/>
            <person name="Gnirke A."/>
            <person name="Yurkov A.M."/>
            <person name="Nowrousian M."/>
            <person name="Sun S."/>
            <person name="Cuomo C.A."/>
            <person name="Heitman J."/>
        </authorList>
    </citation>
    <scope>NUCLEOTIDE SEQUENCE [LARGE SCALE GENOMIC DNA]</scope>
    <source>
        <strain evidence="8 9">CBS 13917</strain>
    </source>
</reference>
<evidence type="ECO:0000256" key="2">
    <source>
        <dbReference type="ARBA" id="ARBA00022448"/>
    </source>
</evidence>
<evidence type="ECO:0000256" key="5">
    <source>
        <dbReference type="ARBA" id="ARBA00023136"/>
    </source>
</evidence>
<feature type="transmembrane region" description="Helical" evidence="6">
    <location>
        <begin position="329"/>
        <end position="347"/>
    </location>
</feature>
<evidence type="ECO:0000256" key="1">
    <source>
        <dbReference type="ARBA" id="ARBA00004141"/>
    </source>
</evidence>
<name>A0AAW0YXG8_9TREE</name>
<protein>
    <recommendedName>
        <fullName evidence="7">Major facilitator superfamily (MFS) profile domain-containing protein</fullName>
    </recommendedName>
</protein>
<feature type="transmembrane region" description="Helical" evidence="6">
    <location>
        <begin position="224"/>
        <end position="244"/>
    </location>
</feature>
<dbReference type="GeneID" id="92183254"/>
<dbReference type="PANTHER" id="PTHR43791">
    <property type="entry name" value="PERMEASE-RELATED"/>
    <property type="match status" value="1"/>
</dbReference>
<feature type="transmembrane region" description="Helical" evidence="6">
    <location>
        <begin position="359"/>
        <end position="379"/>
    </location>
</feature>
<dbReference type="InterPro" id="IPR036259">
    <property type="entry name" value="MFS_trans_sf"/>
</dbReference>
<dbReference type="Proteomes" id="UP001388673">
    <property type="component" value="Unassembled WGS sequence"/>
</dbReference>
<evidence type="ECO:0000313" key="8">
    <source>
        <dbReference type="EMBL" id="KAK8845283.1"/>
    </source>
</evidence>
<feature type="transmembrane region" description="Helical" evidence="6">
    <location>
        <begin position="130"/>
        <end position="149"/>
    </location>
</feature>
<dbReference type="AlphaFoldDB" id="A0AAW0YXG8"/>
<keyword evidence="5 6" id="KW-0472">Membrane</keyword>
<feature type="transmembrane region" description="Helical" evidence="6">
    <location>
        <begin position="293"/>
        <end position="317"/>
    </location>
</feature>
<evidence type="ECO:0000259" key="7">
    <source>
        <dbReference type="PROSITE" id="PS50850"/>
    </source>
</evidence>
<evidence type="ECO:0000256" key="3">
    <source>
        <dbReference type="ARBA" id="ARBA00022692"/>
    </source>
</evidence>
<keyword evidence="3 6" id="KW-0812">Transmembrane</keyword>
<dbReference type="FunFam" id="1.20.1250.20:FF:000188">
    <property type="entry name" value="MFS general substrate transporter"/>
    <property type="match status" value="1"/>
</dbReference>
<dbReference type="InterPro" id="IPR011701">
    <property type="entry name" value="MFS"/>
</dbReference>
<dbReference type="GO" id="GO:0016020">
    <property type="term" value="C:membrane"/>
    <property type="evidence" value="ECO:0007669"/>
    <property type="project" value="UniProtKB-SubCell"/>
</dbReference>
<dbReference type="KEGG" id="kne:92183254"/>
<feature type="transmembrane region" description="Helical" evidence="6">
    <location>
        <begin position="192"/>
        <end position="212"/>
    </location>
</feature>
<comment type="caution">
    <text evidence="8">The sequence shown here is derived from an EMBL/GenBank/DDBJ whole genome shotgun (WGS) entry which is preliminary data.</text>
</comment>
<proteinExistence type="predicted"/>
<dbReference type="PANTHER" id="PTHR43791:SF9">
    <property type="entry name" value="MAJOR FACILITATOR-TYPE TRANSPORTER HXNP"/>
    <property type="match status" value="1"/>
</dbReference>
<evidence type="ECO:0000256" key="4">
    <source>
        <dbReference type="ARBA" id="ARBA00022989"/>
    </source>
</evidence>
<evidence type="ECO:0000313" key="9">
    <source>
        <dbReference type="Proteomes" id="UP001388673"/>
    </source>
</evidence>
<evidence type="ECO:0000256" key="6">
    <source>
        <dbReference type="SAM" id="Phobius"/>
    </source>
</evidence>
<feature type="transmembrane region" description="Helical" evidence="6">
    <location>
        <begin position="385"/>
        <end position="405"/>
    </location>
</feature>
<dbReference type="Pfam" id="PF07690">
    <property type="entry name" value="MFS_1"/>
    <property type="match status" value="1"/>
</dbReference>
<dbReference type="GO" id="GO:0022857">
    <property type="term" value="F:transmembrane transporter activity"/>
    <property type="evidence" value="ECO:0007669"/>
    <property type="project" value="InterPro"/>
</dbReference>
<dbReference type="InterPro" id="IPR020846">
    <property type="entry name" value="MFS_dom"/>
</dbReference>
<dbReference type="FunFam" id="1.20.1250.20:FF:000013">
    <property type="entry name" value="MFS general substrate transporter"/>
    <property type="match status" value="1"/>
</dbReference>
<keyword evidence="9" id="KW-1185">Reference proteome</keyword>
<organism evidence="8 9">
    <name type="scientific">Kwoniella newhampshirensis</name>
    <dbReference type="NCBI Taxonomy" id="1651941"/>
    <lineage>
        <taxon>Eukaryota</taxon>
        <taxon>Fungi</taxon>
        <taxon>Dikarya</taxon>
        <taxon>Basidiomycota</taxon>
        <taxon>Agaricomycotina</taxon>
        <taxon>Tremellomycetes</taxon>
        <taxon>Tremellales</taxon>
        <taxon>Cryptococcaceae</taxon>
        <taxon>Kwoniella</taxon>
    </lineage>
</organism>
<feature type="transmembrane region" description="Helical" evidence="6">
    <location>
        <begin position="98"/>
        <end position="118"/>
    </location>
</feature>